<feature type="binding site" evidence="6">
    <location>
        <position position="392"/>
    </location>
    <ligand>
        <name>substrate</name>
    </ligand>
</feature>
<evidence type="ECO:0000313" key="8">
    <source>
        <dbReference type="EMBL" id="KRM44346.1"/>
    </source>
</evidence>
<feature type="binding site" evidence="6">
    <location>
        <position position="87"/>
    </location>
    <ligand>
        <name>substrate</name>
    </ligand>
</feature>
<dbReference type="Gene3D" id="3.90.400.10">
    <property type="entry name" value="Oligo-1,6-glucosidase, Domain 2"/>
    <property type="match status" value="1"/>
</dbReference>
<evidence type="ECO:0000256" key="4">
    <source>
        <dbReference type="PIRNR" id="PIRNR003059"/>
    </source>
</evidence>
<comment type="catalytic activity">
    <reaction evidence="4">
        <text>sucrose + phosphate = D-fructose + alpha-D-glucose 1-phosphate</text>
        <dbReference type="Rhea" id="RHEA:24048"/>
        <dbReference type="ChEBI" id="CHEBI:17992"/>
        <dbReference type="ChEBI" id="CHEBI:37721"/>
        <dbReference type="ChEBI" id="CHEBI:43474"/>
        <dbReference type="ChEBI" id="CHEBI:58601"/>
        <dbReference type="EC" id="2.4.1.7"/>
    </reaction>
</comment>
<sequence>MKLTNKAMLITYPDSLGNNIKDLQTVLDKHLKGVVGGVHLLPFFPSSADRGFAPMDYTKVDAKFGDWDDVRKLAQSYYLMFDFMVNHISKQSHYFKDFQEKHNASAYRDLFIHWNEFWPKGRPTQADIDLIYKRKPKAPVQTVTFADGQKEAVWNTFGEDQIDMDVTKPVTKQFISDTLNFLMDQGASIIRLDAFAYAVKKLDTNDFFVEPEIWDLLKEINQITAPKQTMLLPEIHENYHIVRKITDHDYFSYDFALPIVTLYSLYSGKTDRLAGWLKNSPMKQFTTLDTHDGIGVVDAKDILTDDEMDYTKEEMYKVGANVKKVYSSTAYHNLDVYQINTTYYSALGDNDQAYLLARAVQVFAPGIPQVYYVGLLAGKNDLALLEKTKEGRNINRHYYSLDEIDQQTQRPVVKALFNLLKFRNKSAAFDLDGAIDVKQPSETEIQVTRRSADGKTSATLAANLKTQQFTITETTPDGQTTQVLTSNLSLVD</sequence>
<gene>
    <name evidence="8" type="ORF">FD47_GL000608</name>
</gene>
<dbReference type="AlphaFoldDB" id="A0A0R1YQI1"/>
<dbReference type="PANTHER" id="PTHR38784">
    <property type="entry name" value="SUCROSE PHOSPHORYLASE"/>
    <property type="match status" value="1"/>
</dbReference>
<organism evidence="8 9">
    <name type="scientific">Lentilactobacillus parafarraginis DSM 18390 = JCM 14109</name>
    <dbReference type="NCBI Taxonomy" id="1423786"/>
    <lineage>
        <taxon>Bacteria</taxon>
        <taxon>Bacillati</taxon>
        <taxon>Bacillota</taxon>
        <taxon>Bacilli</taxon>
        <taxon>Lactobacillales</taxon>
        <taxon>Lactobacillaceae</taxon>
        <taxon>Lentilactobacillus</taxon>
    </lineage>
</organism>
<feature type="domain" description="Glycosyl hydrolase family 13 catalytic" evidence="7">
    <location>
        <begin position="6"/>
        <end position="423"/>
    </location>
</feature>
<dbReference type="SUPFAM" id="SSF51445">
    <property type="entry name" value="(Trans)glycosidases"/>
    <property type="match status" value="1"/>
</dbReference>
<dbReference type="EMBL" id="AZFZ01000015">
    <property type="protein sequence ID" value="KRM44346.1"/>
    <property type="molecule type" value="Genomic_DNA"/>
</dbReference>
<dbReference type="RefSeq" id="WP_054733683.1">
    <property type="nucleotide sequence ID" value="NZ_AZFZ01000015.1"/>
</dbReference>
<proteinExistence type="inferred from homology"/>
<keyword evidence="2 4" id="KW-0328">Glycosyltransferase</keyword>
<evidence type="ECO:0000256" key="3">
    <source>
        <dbReference type="ARBA" id="ARBA00022679"/>
    </source>
</evidence>
<feature type="active site" description="Nucleophile" evidence="5">
    <location>
        <position position="193"/>
    </location>
</feature>
<dbReference type="GO" id="GO:0005975">
    <property type="term" value="P:carbohydrate metabolic process"/>
    <property type="evidence" value="ECO:0007669"/>
    <property type="project" value="InterPro"/>
</dbReference>
<comment type="similarity">
    <text evidence="1 4">Belongs to the glycosyl hydrolase 13 family. Sucrose phosphorylase subfamily.</text>
</comment>
<feature type="active site" description="Proton donor" evidence="5">
    <location>
        <position position="234"/>
    </location>
</feature>
<dbReference type="Proteomes" id="UP000051010">
    <property type="component" value="Unassembled WGS sequence"/>
</dbReference>
<dbReference type="Gene3D" id="3.20.20.80">
    <property type="entry name" value="Glycosidases"/>
    <property type="match status" value="1"/>
</dbReference>
<dbReference type="PATRIC" id="fig|1423786.4.peg.637"/>
<protein>
    <recommendedName>
        <fullName evidence="4">Sucrose phosphorylase</fullName>
        <ecNumber evidence="4">2.4.1.7</ecNumber>
    </recommendedName>
    <alternativeName>
        <fullName evidence="4">Sucrose glucosyltransferase</fullName>
    </alternativeName>
</protein>
<dbReference type="CDD" id="cd11355">
    <property type="entry name" value="AmyAc_Sucrose_phosphorylase"/>
    <property type="match status" value="1"/>
</dbReference>
<feature type="binding site" evidence="6">
    <location>
        <position position="234"/>
    </location>
    <ligand>
        <name>substrate</name>
    </ligand>
</feature>
<feature type="binding site" evidence="6">
    <location>
        <begin position="291"/>
        <end position="292"/>
    </location>
    <ligand>
        <name>substrate</name>
    </ligand>
</feature>
<reference evidence="8 9" key="1">
    <citation type="journal article" date="2015" name="Genome Announc.">
        <title>Expanding the biotechnology potential of lactobacilli through comparative genomics of 213 strains and associated genera.</title>
        <authorList>
            <person name="Sun Z."/>
            <person name="Harris H.M."/>
            <person name="McCann A."/>
            <person name="Guo C."/>
            <person name="Argimon S."/>
            <person name="Zhang W."/>
            <person name="Yang X."/>
            <person name="Jeffery I.B."/>
            <person name="Cooney J.C."/>
            <person name="Kagawa T.F."/>
            <person name="Liu W."/>
            <person name="Song Y."/>
            <person name="Salvetti E."/>
            <person name="Wrobel A."/>
            <person name="Rasinkangas P."/>
            <person name="Parkhill J."/>
            <person name="Rea M.C."/>
            <person name="O'Sullivan O."/>
            <person name="Ritari J."/>
            <person name="Douillard F.P."/>
            <person name="Paul Ross R."/>
            <person name="Yang R."/>
            <person name="Briner A.E."/>
            <person name="Felis G.E."/>
            <person name="de Vos W.M."/>
            <person name="Barrangou R."/>
            <person name="Klaenhammer T.R."/>
            <person name="Caufield P.W."/>
            <person name="Cui Y."/>
            <person name="Zhang H."/>
            <person name="O'Toole P.W."/>
        </authorList>
    </citation>
    <scope>NUCLEOTIDE SEQUENCE [LARGE SCALE GENOMIC DNA]</scope>
    <source>
        <strain evidence="8 9">DSM 18390</strain>
    </source>
</reference>
<keyword evidence="3 4" id="KW-0808">Transferase</keyword>
<dbReference type="EC" id="2.4.1.7" evidence="4"/>
<evidence type="ECO:0000313" key="9">
    <source>
        <dbReference type="Proteomes" id="UP000051010"/>
    </source>
</evidence>
<feature type="binding site" evidence="6">
    <location>
        <begin position="335"/>
        <end position="338"/>
    </location>
    <ligand>
        <name>substrate</name>
    </ligand>
</feature>
<dbReference type="InterPro" id="IPR006047">
    <property type="entry name" value="GH13_cat_dom"/>
</dbReference>
<dbReference type="Pfam" id="PF00128">
    <property type="entry name" value="Alpha-amylase"/>
    <property type="match status" value="1"/>
</dbReference>
<comment type="caution">
    <text evidence="8">The sequence shown here is derived from an EMBL/GenBank/DDBJ whole genome shotgun (WGS) entry which is preliminary data.</text>
</comment>
<feature type="binding site" evidence="6">
    <location>
        <begin position="191"/>
        <end position="193"/>
    </location>
    <ligand>
        <name>substrate</name>
    </ligand>
</feature>
<evidence type="ECO:0000256" key="5">
    <source>
        <dbReference type="PIRSR" id="PIRSR003059-1"/>
    </source>
</evidence>
<name>A0A0R1YQI1_9LACO</name>
<dbReference type="SMR" id="A0A0R1YQI1"/>
<dbReference type="InterPro" id="IPR017853">
    <property type="entry name" value="GH"/>
</dbReference>
<dbReference type="PIRSF" id="PIRSF003059">
    <property type="entry name" value="Sucrose_phosphorylase"/>
    <property type="match status" value="1"/>
</dbReference>
<dbReference type="SMART" id="SM00642">
    <property type="entry name" value="Aamy"/>
    <property type="match status" value="1"/>
</dbReference>
<dbReference type="NCBIfam" id="TIGR03852">
    <property type="entry name" value="sucrose_gtfA"/>
    <property type="match status" value="1"/>
</dbReference>
<evidence type="ECO:0000256" key="1">
    <source>
        <dbReference type="ARBA" id="ARBA00008452"/>
    </source>
</evidence>
<dbReference type="InterPro" id="IPR022527">
    <property type="entry name" value="Sucrose_phospho"/>
</dbReference>
<evidence type="ECO:0000256" key="2">
    <source>
        <dbReference type="ARBA" id="ARBA00022676"/>
    </source>
</evidence>
<evidence type="ECO:0000256" key="6">
    <source>
        <dbReference type="PIRSR" id="PIRSR003059-2"/>
    </source>
</evidence>
<dbReference type="InterPro" id="IPR045857">
    <property type="entry name" value="O16G_dom_2"/>
</dbReference>
<evidence type="ECO:0000259" key="7">
    <source>
        <dbReference type="SMART" id="SM00642"/>
    </source>
</evidence>
<dbReference type="PANTHER" id="PTHR38784:SF1">
    <property type="entry name" value="SUCROSE PHOSPHORYLASE"/>
    <property type="match status" value="1"/>
</dbReference>
<dbReference type="InterPro" id="IPR016377">
    <property type="entry name" value="Sucrose_GGa_phosphorylase-rel"/>
</dbReference>
<dbReference type="GO" id="GO:0009018">
    <property type="term" value="F:sucrose phosphorylase activity"/>
    <property type="evidence" value="ECO:0007669"/>
    <property type="project" value="UniProtKB-EC"/>
</dbReference>
<feature type="binding site" evidence="6">
    <location>
        <position position="49"/>
    </location>
    <ligand>
        <name>substrate</name>
    </ligand>
</feature>
<accession>A0A0R1YQI1</accession>